<dbReference type="Gene3D" id="1.25.40.10">
    <property type="entry name" value="Tetratricopeptide repeat domain"/>
    <property type="match status" value="1"/>
</dbReference>
<feature type="non-terminal residue" evidence="1">
    <location>
        <position position="1"/>
    </location>
</feature>
<dbReference type="AlphaFoldDB" id="A0A0F9BPK3"/>
<proteinExistence type="predicted"/>
<evidence type="ECO:0008006" key="2">
    <source>
        <dbReference type="Google" id="ProtNLM"/>
    </source>
</evidence>
<evidence type="ECO:0000313" key="1">
    <source>
        <dbReference type="EMBL" id="KKL15772.1"/>
    </source>
</evidence>
<name>A0A0F9BPK3_9ZZZZ</name>
<gene>
    <name evidence="1" type="ORF">LCGC14_2502240</name>
</gene>
<comment type="caution">
    <text evidence="1">The sequence shown here is derived from an EMBL/GenBank/DDBJ whole genome shotgun (WGS) entry which is preliminary data.</text>
</comment>
<organism evidence="1">
    <name type="scientific">marine sediment metagenome</name>
    <dbReference type="NCBI Taxonomy" id="412755"/>
    <lineage>
        <taxon>unclassified sequences</taxon>
        <taxon>metagenomes</taxon>
        <taxon>ecological metagenomes</taxon>
    </lineage>
</organism>
<accession>A0A0F9BPK3</accession>
<sequence>LGAFRAQHEANILKDPSRQEWVAMLQYEHGMALKESAKLPEARKIFEALPKQFPNRPEAANALWRAGQCRRLEAVAALTAARAAASKPGATPQQIAAATKAVNDSLNVLRVQVQDFQTQADALAQKAPGSPAHLRMLYEAAWCCRVLADAEIDSARRRLHREAIAGMPTGSPTPAPTGADIPLSAISLRLSERAARDHYRQLIAAALGDVAPL</sequence>
<dbReference type="InterPro" id="IPR011990">
    <property type="entry name" value="TPR-like_helical_dom_sf"/>
</dbReference>
<dbReference type="EMBL" id="LAZR01039934">
    <property type="protein sequence ID" value="KKL15772.1"/>
    <property type="molecule type" value="Genomic_DNA"/>
</dbReference>
<reference evidence="1" key="1">
    <citation type="journal article" date="2015" name="Nature">
        <title>Complex archaea that bridge the gap between prokaryotes and eukaryotes.</title>
        <authorList>
            <person name="Spang A."/>
            <person name="Saw J.H."/>
            <person name="Jorgensen S.L."/>
            <person name="Zaremba-Niedzwiedzka K."/>
            <person name="Martijn J."/>
            <person name="Lind A.E."/>
            <person name="van Eijk R."/>
            <person name="Schleper C."/>
            <person name="Guy L."/>
            <person name="Ettema T.J."/>
        </authorList>
    </citation>
    <scope>NUCLEOTIDE SEQUENCE</scope>
</reference>
<protein>
    <recommendedName>
        <fullName evidence="2">Outer membrane lipoprotein BamD-like domain-containing protein</fullName>
    </recommendedName>
</protein>